<reference evidence="1" key="1">
    <citation type="submission" date="2011-01" db="EMBL/GenBank/DDBJ databases">
        <authorList>
            <person name="Muzny D."/>
            <person name="Qin X."/>
            <person name="Buhay C."/>
            <person name="Dugan-Rocha S."/>
            <person name="Ding Y."/>
            <person name="Chen G."/>
            <person name="Hawes A."/>
            <person name="Holder M."/>
            <person name="Jhangiani S."/>
            <person name="Johnson A."/>
            <person name="Khan Z."/>
            <person name="Li Z."/>
            <person name="Liu W."/>
            <person name="Liu X."/>
            <person name="Perez L."/>
            <person name="Shen H."/>
            <person name="Wang Q."/>
            <person name="Watt J."/>
            <person name="Xi L."/>
            <person name="Xin Y."/>
            <person name="Zhou J."/>
            <person name="Deng J."/>
            <person name="Jiang H."/>
            <person name="Liu Y."/>
            <person name="Qu J."/>
            <person name="Song X.-Z."/>
            <person name="Zhang L."/>
            <person name="Villasana D."/>
            <person name="Johnson A."/>
            <person name="Liu J."/>
            <person name="Liyanage D."/>
            <person name="Lorensuhewa L."/>
            <person name="Robinson T."/>
            <person name="Song A."/>
            <person name="Song B.-B."/>
            <person name="Dinh H."/>
            <person name="Thornton R."/>
            <person name="Coyle M."/>
            <person name="Francisco L."/>
            <person name="Jackson L."/>
            <person name="Javaid M."/>
            <person name="Korchina V."/>
            <person name="Kovar C."/>
            <person name="Mata R."/>
            <person name="Mathew T."/>
            <person name="Ngo R."/>
            <person name="Nguyen L."/>
            <person name="Nguyen N."/>
            <person name="Okwuonu G."/>
            <person name="Ongeri F."/>
            <person name="Pham C."/>
            <person name="Simmons D."/>
            <person name="Wilczek-Boney K."/>
            <person name="Hale W."/>
            <person name="Jakkamsetti A."/>
            <person name="Pham P."/>
            <person name="Ruth R."/>
            <person name="San Lucas F."/>
            <person name="Warren J."/>
            <person name="Zhang J."/>
            <person name="Zhao Z."/>
            <person name="Zhou C."/>
            <person name="Zhu D."/>
            <person name="Lee S."/>
            <person name="Bess C."/>
            <person name="Blankenburg K."/>
            <person name="Forbes L."/>
            <person name="Fu Q."/>
            <person name="Gubbala S."/>
            <person name="Hirani K."/>
            <person name="Jayaseelan J.C."/>
            <person name="Lara F."/>
            <person name="Munidasa M."/>
            <person name="Palculict T."/>
            <person name="Patil S."/>
            <person name="Pu L.-L."/>
            <person name="Saada N."/>
            <person name="Tang L."/>
            <person name="Weissenberger G."/>
            <person name="Zhu Y."/>
            <person name="Hemphill L."/>
            <person name="Shang Y."/>
            <person name="Youmans B."/>
            <person name="Ayvaz T."/>
            <person name="Ross M."/>
            <person name="Santibanez J."/>
            <person name="Aqrawi P."/>
            <person name="Gross S."/>
            <person name="Joshi V."/>
            <person name="Fowler G."/>
            <person name="Nazareth L."/>
            <person name="Reid J."/>
            <person name="Worley K."/>
            <person name="Petrosino J."/>
            <person name="Highlander S."/>
            <person name="Gibbs R."/>
        </authorList>
    </citation>
    <scope>NUCLEOTIDE SEQUENCE [LARGE SCALE GENOMIC DNA]</scope>
    <source>
        <strain evidence="1">ATCC 33269</strain>
    </source>
</reference>
<dbReference type="Proteomes" id="UP000005580">
    <property type="component" value="Unassembled WGS sequence"/>
</dbReference>
<comment type="caution">
    <text evidence="1">The sequence shown here is derived from an EMBL/GenBank/DDBJ whole genome shotgun (WGS) entry which is preliminary data.</text>
</comment>
<dbReference type="AlphaFoldDB" id="E7RPE1"/>
<accession>E7RPE1</accession>
<dbReference type="EMBL" id="AEPE02000003">
    <property type="protein sequence ID" value="EFZ37584.1"/>
    <property type="molecule type" value="Genomic_DNA"/>
</dbReference>
<evidence type="ECO:0000313" key="2">
    <source>
        <dbReference type="Proteomes" id="UP000005580"/>
    </source>
</evidence>
<gene>
    <name evidence="1" type="ORF">HMPREF0663_11042</name>
</gene>
<protein>
    <submittedName>
        <fullName evidence="1">Uncharacterized protein</fullName>
    </submittedName>
</protein>
<name>E7RPE1_9BACT</name>
<organism evidence="1 2">
    <name type="scientific">Hoylesella oralis ATCC 33269</name>
    <dbReference type="NCBI Taxonomy" id="873533"/>
    <lineage>
        <taxon>Bacteria</taxon>
        <taxon>Pseudomonadati</taxon>
        <taxon>Bacteroidota</taxon>
        <taxon>Bacteroidia</taxon>
        <taxon>Bacteroidales</taxon>
        <taxon>Prevotellaceae</taxon>
        <taxon>Hoylesella</taxon>
    </lineage>
</organism>
<evidence type="ECO:0000313" key="1">
    <source>
        <dbReference type="EMBL" id="EFZ37584.1"/>
    </source>
</evidence>
<sequence length="82" mass="9795">MRHLFRTGSTCILIKGTNYRRYQPHRAAAYRDNIAFEKEKYARQAKRTKKKKKTDDGKNIKKKEVYGIASFLRRSSFSIFYI</sequence>
<dbReference type="HOGENOM" id="CLU_2555481_0_0_10"/>
<keyword evidence="2" id="KW-1185">Reference proteome</keyword>
<proteinExistence type="predicted"/>